<protein>
    <submittedName>
        <fullName evidence="1">Uncharacterized protein</fullName>
    </submittedName>
</protein>
<dbReference type="EMBL" id="HBUF01246460">
    <property type="protein sequence ID" value="CAG6678602.1"/>
    <property type="molecule type" value="Transcribed_RNA"/>
</dbReference>
<evidence type="ECO:0000313" key="1">
    <source>
        <dbReference type="EMBL" id="CAG6678602.1"/>
    </source>
</evidence>
<reference evidence="1" key="1">
    <citation type="submission" date="2021-05" db="EMBL/GenBank/DDBJ databases">
        <authorList>
            <person name="Alioto T."/>
            <person name="Alioto T."/>
            <person name="Gomez Garrido J."/>
        </authorList>
    </citation>
    <scope>NUCLEOTIDE SEQUENCE</scope>
</reference>
<organism evidence="1">
    <name type="scientific">Cacopsylla melanoneura</name>
    <dbReference type="NCBI Taxonomy" id="428564"/>
    <lineage>
        <taxon>Eukaryota</taxon>
        <taxon>Metazoa</taxon>
        <taxon>Ecdysozoa</taxon>
        <taxon>Arthropoda</taxon>
        <taxon>Hexapoda</taxon>
        <taxon>Insecta</taxon>
        <taxon>Pterygota</taxon>
        <taxon>Neoptera</taxon>
        <taxon>Paraneoptera</taxon>
        <taxon>Hemiptera</taxon>
        <taxon>Sternorrhyncha</taxon>
        <taxon>Psylloidea</taxon>
        <taxon>Psyllidae</taxon>
        <taxon>Psyllinae</taxon>
        <taxon>Cacopsylla</taxon>
    </lineage>
</organism>
<proteinExistence type="predicted"/>
<accession>A0A8D8WZX0</accession>
<dbReference type="AlphaFoldDB" id="A0A8D8WZX0"/>
<sequence>MDVCHLYKSVHFTRLGSSLVSRKCGHCFPDPSWSLETSLVRTETVGQFLPSSSIQPSFTTFQPGHGVTTQSWDIIHDLEARGPFFDSIHSLRSKSNPEEL</sequence>
<name>A0A8D8WZX0_9HEMI</name>
<dbReference type="EMBL" id="HBUF01246461">
    <property type="protein sequence ID" value="CAG6678606.1"/>
    <property type="molecule type" value="Transcribed_RNA"/>
</dbReference>